<sequence length="39" mass="4485">PECKRHRSLSCQHGHAVLFLSAQHVVLVKHRTQHTVKDT</sequence>
<evidence type="ECO:0000313" key="2">
    <source>
        <dbReference type="Proteomes" id="UP001162483"/>
    </source>
</evidence>
<reference evidence="1" key="1">
    <citation type="submission" date="2023-05" db="EMBL/GenBank/DDBJ databases">
        <authorList>
            <person name="Stuckert A."/>
        </authorList>
    </citation>
    <scope>NUCLEOTIDE SEQUENCE</scope>
</reference>
<protein>
    <submittedName>
        <fullName evidence="1">Uncharacterized protein</fullName>
    </submittedName>
</protein>
<comment type="caution">
    <text evidence="1">The sequence shown here is derived from an EMBL/GenBank/DDBJ whole genome shotgun (WGS) entry which is preliminary data.</text>
</comment>
<evidence type="ECO:0000313" key="1">
    <source>
        <dbReference type="EMBL" id="CAI9566600.1"/>
    </source>
</evidence>
<accession>A0ABN9D271</accession>
<dbReference type="Proteomes" id="UP001162483">
    <property type="component" value="Unassembled WGS sequence"/>
</dbReference>
<organism evidence="1 2">
    <name type="scientific">Staurois parvus</name>
    <dbReference type="NCBI Taxonomy" id="386267"/>
    <lineage>
        <taxon>Eukaryota</taxon>
        <taxon>Metazoa</taxon>
        <taxon>Chordata</taxon>
        <taxon>Craniata</taxon>
        <taxon>Vertebrata</taxon>
        <taxon>Euteleostomi</taxon>
        <taxon>Amphibia</taxon>
        <taxon>Batrachia</taxon>
        <taxon>Anura</taxon>
        <taxon>Neobatrachia</taxon>
        <taxon>Ranoidea</taxon>
        <taxon>Ranidae</taxon>
        <taxon>Staurois</taxon>
    </lineage>
</organism>
<gene>
    <name evidence="1" type="ORF">SPARVUS_LOCUS6403956</name>
</gene>
<dbReference type="EMBL" id="CATNWA010014049">
    <property type="protein sequence ID" value="CAI9566600.1"/>
    <property type="molecule type" value="Genomic_DNA"/>
</dbReference>
<proteinExistence type="predicted"/>
<keyword evidence="2" id="KW-1185">Reference proteome</keyword>
<name>A0ABN9D271_9NEOB</name>
<feature type="non-terminal residue" evidence="1">
    <location>
        <position position="1"/>
    </location>
</feature>